<dbReference type="RefSeq" id="XP_052941959.1">
    <property type="nucleotide sequence ID" value="XM_053086193.1"/>
</dbReference>
<dbReference type="EMBL" id="JAKWFO010000014">
    <property type="protein sequence ID" value="KAI9632182.1"/>
    <property type="molecule type" value="Genomic_DNA"/>
</dbReference>
<keyword evidence="9" id="KW-1185">Reference proteome</keyword>
<dbReference type="InterPro" id="IPR023209">
    <property type="entry name" value="DAO"/>
</dbReference>
<evidence type="ECO:0000256" key="1">
    <source>
        <dbReference type="ARBA" id="ARBA00001974"/>
    </source>
</evidence>
<comment type="caution">
    <text evidence="8">The sequence shown here is derived from an EMBL/GenBank/DDBJ whole genome shotgun (WGS) entry which is preliminary data.</text>
</comment>
<dbReference type="SUPFAM" id="SSF54373">
    <property type="entry name" value="FAD-linked reductases, C-terminal domain"/>
    <property type="match status" value="1"/>
</dbReference>
<dbReference type="Gene3D" id="3.30.9.10">
    <property type="entry name" value="D-Amino Acid Oxidase, subunit A, domain 2"/>
    <property type="match status" value="1"/>
</dbReference>
<dbReference type="GO" id="GO:0071949">
    <property type="term" value="F:FAD binding"/>
    <property type="evidence" value="ECO:0007669"/>
    <property type="project" value="InterPro"/>
</dbReference>
<accession>A0AA38H1W9</accession>
<dbReference type="Proteomes" id="UP001164286">
    <property type="component" value="Unassembled WGS sequence"/>
</dbReference>
<dbReference type="GO" id="GO:0003884">
    <property type="term" value="F:D-amino-acid oxidase activity"/>
    <property type="evidence" value="ECO:0007669"/>
    <property type="project" value="InterPro"/>
</dbReference>
<dbReference type="SUPFAM" id="SSF51971">
    <property type="entry name" value="Nucleotide-binding domain"/>
    <property type="match status" value="1"/>
</dbReference>
<evidence type="ECO:0000256" key="4">
    <source>
        <dbReference type="ARBA" id="ARBA00022827"/>
    </source>
</evidence>
<feature type="domain" description="FAD dependent oxidoreductase" evidence="7">
    <location>
        <begin position="8"/>
        <end position="387"/>
    </location>
</feature>
<dbReference type="Gene3D" id="3.40.50.720">
    <property type="entry name" value="NAD(P)-binding Rossmann-like Domain"/>
    <property type="match status" value="1"/>
</dbReference>
<sequence>MPSAPAPIVVLGAGIIGLTTAVRLLESAPVRKGKIPVHVIADHLPNDPLDARYASTIAGAHHLSFADDSDTRQSKADRRSEPAFEVMYDEWRKEGEKTGLMLLKQTEFYVGTKEHLKIYEQHPDFIINSVGDMKLSFPADHSIAFTSLTMTPLTYLNRLLARISSLGGRIHRAHLPSLSHLSHTGITSLIGSAPSTVIVCTGLGSISLGGVEDTTVYPTRGQVVKVRAPWVRNGFTRQLGSLDGGEGGERTYVIPRPDGEVILGGTREEGDWYPYPREETSRDILRRALEICPDLQPAHQVAPALAVSGPPSPEKVDEMKTGEEGALDGMVVTHLVGFRPSRKDGVRLERGPEVKLETGERVKVVYNYGHGGAGWQCCWGYAESAVDLVLADLPAQAKL</sequence>
<feature type="binding site" evidence="6">
    <location>
        <position position="201"/>
    </location>
    <ligand>
        <name>FAD</name>
        <dbReference type="ChEBI" id="CHEBI:57692"/>
    </ligand>
</feature>
<dbReference type="InterPro" id="IPR006076">
    <property type="entry name" value="FAD-dep_OxRdtase"/>
</dbReference>
<evidence type="ECO:0000259" key="7">
    <source>
        <dbReference type="Pfam" id="PF01266"/>
    </source>
</evidence>
<keyword evidence="3" id="KW-0285">Flavoprotein</keyword>
<keyword evidence="4 6" id="KW-0274">FAD</keyword>
<keyword evidence="5" id="KW-0560">Oxidoreductase</keyword>
<dbReference type="GO" id="GO:0005737">
    <property type="term" value="C:cytoplasm"/>
    <property type="evidence" value="ECO:0007669"/>
    <property type="project" value="TreeGrafter"/>
</dbReference>
<evidence type="ECO:0000256" key="6">
    <source>
        <dbReference type="PIRSR" id="PIRSR000189-1"/>
    </source>
</evidence>
<reference evidence="8" key="1">
    <citation type="journal article" date="2022" name="G3 (Bethesda)">
        <title>High quality genome of the basidiomycete yeast Dioszegia hungarica PDD-24b-2 isolated from cloud water.</title>
        <authorList>
            <person name="Jarrige D."/>
            <person name="Haridas S."/>
            <person name="Bleykasten-Grosshans C."/>
            <person name="Joly M."/>
            <person name="Nadalig T."/>
            <person name="Sancelme M."/>
            <person name="Vuilleumier S."/>
            <person name="Grigoriev I.V."/>
            <person name="Amato P."/>
            <person name="Bringel F."/>
        </authorList>
    </citation>
    <scope>NUCLEOTIDE SEQUENCE</scope>
    <source>
        <strain evidence="8">PDD-24b-2</strain>
    </source>
</reference>
<dbReference type="GO" id="GO:0019478">
    <property type="term" value="P:D-amino acid catabolic process"/>
    <property type="evidence" value="ECO:0007669"/>
    <property type="project" value="TreeGrafter"/>
</dbReference>
<evidence type="ECO:0000313" key="8">
    <source>
        <dbReference type="EMBL" id="KAI9632182.1"/>
    </source>
</evidence>
<protein>
    <recommendedName>
        <fullName evidence="7">FAD dependent oxidoreductase domain-containing protein</fullName>
    </recommendedName>
</protein>
<dbReference type="GeneID" id="77725394"/>
<evidence type="ECO:0000313" key="9">
    <source>
        <dbReference type="Proteomes" id="UP001164286"/>
    </source>
</evidence>
<name>A0AA38H1W9_9TREE</name>
<dbReference type="PIRSF" id="PIRSF000189">
    <property type="entry name" value="D-aa_oxidase"/>
    <property type="match status" value="1"/>
</dbReference>
<evidence type="ECO:0000256" key="3">
    <source>
        <dbReference type="ARBA" id="ARBA00022630"/>
    </source>
</evidence>
<dbReference type="PANTHER" id="PTHR11530:SF11">
    <property type="entry name" value="D-ASPARTATE OXIDASE"/>
    <property type="match status" value="1"/>
</dbReference>
<evidence type="ECO:0000256" key="5">
    <source>
        <dbReference type="ARBA" id="ARBA00023002"/>
    </source>
</evidence>
<gene>
    <name evidence="8" type="ORF">MKK02DRAFT_20090</name>
</gene>
<comment type="similarity">
    <text evidence="2">Belongs to the DAMOX/DASOX family.</text>
</comment>
<feature type="binding site" evidence="6">
    <location>
        <position position="339"/>
    </location>
    <ligand>
        <name>D-dopa</name>
        <dbReference type="ChEBI" id="CHEBI:149689"/>
    </ligand>
</feature>
<comment type="cofactor">
    <cofactor evidence="1 6">
        <name>FAD</name>
        <dbReference type="ChEBI" id="CHEBI:57692"/>
    </cofactor>
</comment>
<feature type="binding site" evidence="6">
    <location>
        <position position="372"/>
    </location>
    <ligand>
        <name>D-dopa</name>
        <dbReference type="ChEBI" id="CHEBI:149689"/>
    </ligand>
</feature>
<dbReference type="AlphaFoldDB" id="A0AA38H1W9"/>
<feature type="binding site" evidence="6">
    <location>
        <position position="252"/>
    </location>
    <ligand>
        <name>D-dopa</name>
        <dbReference type="ChEBI" id="CHEBI:149689"/>
    </ligand>
</feature>
<evidence type="ECO:0000256" key="2">
    <source>
        <dbReference type="ARBA" id="ARBA00006730"/>
    </source>
</evidence>
<dbReference type="Pfam" id="PF01266">
    <property type="entry name" value="DAO"/>
    <property type="match status" value="1"/>
</dbReference>
<dbReference type="PANTHER" id="PTHR11530">
    <property type="entry name" value="D-AMINO ACID OXIDASE"/>
    <property type="match status" value="1"/>
</dbReference>
<organism evidence="8 9">
    <name type="scientific">Dioszegia hungarica</name>
    <dbReference type="NCBI Taxonomy" id="4972"/>
    <lineage>
        <taxon>Eukaryota</taxon>
        <taxon>Fungi</taxon>
        <taxon>Dikarya</taxon>
        <taxon>Basidiomycota</taxon>
        <taxon>Agaricomycotina</taxon>
        <taxon>Tremellomycetes</taxon>
        <taxon>Tremellales</taxon>
        <taxon>Bulleribasidiaceae</taxon>
        <taxon>Dioszegia</taxon>
    </lineage>
</organism>
<proteinExistence type="inferred from homology"/>